<feature type="domain" description="Leucine-binding protein" evidence="4">
    <location>
        <begin position="71"/>
        <end position="391"/>
    </location>
</feature>
<organism evidence="5 6">
    <name type="scientific">Shinella granuli</name>
    <dbReference type="NCBI Taxonomy" id="323621"/>
    <lineage>
        <taxon>Bacteria</taxon>
        <taxon>Pseudomonadati</taxon>
        <taxon>Pseudomonadota</taxon>
        <taxon>Alphaproteobacteria</taxon>
        <taxon>Hyphomicrobiales</taxon>
        <taxon>Rhizobiaceae</taxon>
        <taxon>Shinella</taxon>
    </lineage>
</organism>
<dbReference type="InterPro" id="IPR028081">
    <property type="entry name" value="Leu-bd"/>
</dbReference>
<dbReference type="SUPFAM" id="SSF53822">
    <property type="entry name" value="Periplasmic binding protein-like I"/>
    <property type="match status" value="1"/>
</dbReference>
<name>A0A4R2CI05_SHIGR</name>
<proteinExistence type="inferred from homology"/>
<keyword evidence="2" id="KW-0732">Signal</keyword>
<evidence type="ECO:0000313" key="5">
    <source>
        <dbReference type="EMBL" id="TCN40578.1"/>
    </source>
</evidence>
<evidence type="ECO:0000256" key="3">
    <source>
        <dbReference type="SAM" id="Phobius"/>
    </source>
</evidence>
<dbReference type="PANTHER" id="PTHR47151:SF2">
    <property type="entry name" value="AMINO ACID BINDING PROTEIN"/>
    <property type="match status" value="1"/>
</dbReference>
<keyword evidence="3" id="KW-0472">Membrane</keyword>
<keyword evidence="6" id="KW-1185">Reference proteome</keyword>
<dbReference type="Gene3D" id="3.40.50.2300">
    <property type="match status" value="2"/>
</dbReference>
<feature type="transmembrane region" description="Helical" evidence="3">
    <location>
        <begin position="49"/>
        <end position="75"/>
    </location>
</feature>
<reference evidence="5 6" key="1">
    <citation type="submission" date="2019-03" db="EMBL/GenBank/DDBJ databases">
        <title>Genomic Encyclopedia of Type Strains, Phase IV (KMG-IV): sequencing the most valuable type-strain genomes for metagenomic binning, comparative biology and taxonomic classification.</title>
        <authorList>
            <person name="Goeker M."/>
        </authorList>
    </citation>
    <scope>NUCLEOTIDE SEQUENCE [LARGE SCALE GENOMIC DNA]</scope>
    <source>
        <strain evidence="5 6">DSM 18401</strain>
    </source>
</reference>
<dbReference type="PANTHER" id="PTHR47151">
    <property type="entry name" value="LEU/ILE/VAL-BINDING ABC TRANSPORTER SUBUNIT"/>
    <property type="match status" value="1"/>
</dbReference>
<evidence type="ECO:0000256" key="1">
    <source>
        <dbReference type="ARBA" id="ARBA00010062"/>
    </source>
</evidence>
<dbReference type="EMBL" id="SLVX01000015">
    <property type="protein sequence ID" value="TCN40578.1"/>
    <property type="molecule type" value="Genomic_DNA"/>
</dbReference>
<gene>
    <name evidence="5" type="ORF">EV665_11521</name>
</gene>
<comment type="caution">
    <text evidence="5">The sequence shown here is derived from an EMBL/GenBank/DDBJ whole genome shotgun (WGS) entry which is preliminary data.</text>
</comment>
<evidence type="ECO:0000313" key="6">
    <source>
        <dbReference type="Proteomes" id="UP000295351"/>
    </source>
</evidence>
<sequence>MAKMKQNVTPVPEFSCPAGDEAAIFLFDAAGPILTKSVIAIDGLRMRTAFLASLLGALVLAASPAAAAGLTFAVVAPAEGPLAILGQQVRDGARFAAQANGDTVVEIPEACDESDGAAIGKAILAADAVAAVGFLCTEGLAAALPALAEAKVPAITLSVRSGILMEDALKKNWPLFRLAPGPKAEADKAVEIIVRDWKAEPFALIDDGTIHARELVETIRLRLEEVGMKAAFVDTYRPAQEQQLTLVRRLAQTGVTRVFVGGDRTDMAVIARDAGTEKVALALIGGEALMGADPLVPMTDGVGAIALPDYQALPEGEAVAAAMKEKDIFAEGYVLPAHAAVTVLATAASRGSDLAAALSGTPFATAIGTVAFGADHELAENPYRLLVWRAGAFVPADTATGSE</sequence>
<comment type="similarity">
    <text evidence="1">Belongs to the leucine-binding protein family.</text>
</comment>
<dbReference type="InterPro" id="IPR028082">
    <property type="entry name" value="Peripla_BP_I"/>
</dbReference>
<accession>A0A4R2CI05</accession>
<dbReference type="Pfam" id="PF13458">
    <property type="entry name" value="Peripla_BP_6"/>
    <property type="match status" value="1"/>
</dbReference>
<keyword evidence="3" id="KW-0812">Transmembrane</keyword>
<evidence type="ECO:0000259" key="4">
    <source>
        <dbReference type="Pfam" id="PF13458"/>
    </source>
</evidence>
<keyword evidence="3" id="KW-1133">Transmembrane helix</keyword>
<evidence type="ECO:0000256" key="2">
    <source>
        <dbReference type="ARBA" id="ARBA00022729"/>
    </source>
</evidence>
<protein>
    <submittedName>
        <fullName evidence="5">Amino acid/amide ABC transporter substrate-binding protein (HAAT family)</fullName>
    </submittedName>
</protein>
<dbReference type="Proteomes" id="UP000295351">
    <property type="component" value="Unassembled WGS sequence"/>
</dbReference>
<dbReference type="AlphaFoldDB" id="A0A4R2CI05"/>